<feature type="region of interest" description="Disordered" evidence="1">
    <location>
        <begin position="23"/>
        <end position="43"/>
    </location>
</feature>
<evidence type="ECO:0000313" key="3">
    <source>
        <dbReference type="Proteomes" id="UP001346149"/>
    </source>
</evidence>
<accession>A0AAN7MAD8</accession>
<name>A0AAN7MAD8_TRANT</name>
<gene>
    <name evidence="2" type="ORF">SAY86_021816</name>
</gene>
<protein>
    <submittedName>
        <fullName evidence="2">Uncharacterized protein</fullName>
    </submittedName>
</protein>
<organism evidence="2 3">
    <name type="scientific">Trapa natans</name>
    <name type="common">Water chestnut</name>
    <dbReference type="NCBI Taxonomy" id="22666"/>
    <lineage>
        <taxon>Eukaryota</taxon>
        <taxon>Viridiplantae</taxon>
        <taxon>Streptophyta</taxon>
        <taxon>Embryophyta</taxon>
        <taxon>Tracheophyta</taxon>
        <taxon>Spermatophyta</taxon>
        <taxon>Magnoliopsida</taxon>
        <taxon>eudicotyledons</taxon>
        <taxon>Gunneridae</taxon>
        <taxon>Pentapetalae</taxon>
        <taxon>rosids</taxon>
        <taxon>malvids</taxon>
        <taxon>Myrtales</taxon>
        <taxon>Lythraceae</taxon>
        <taxon>Trapa</taxon>
    </lineage>
</organism>
<dbReference type="AlphaFoldDB" id="A0AAN7MAD8"/>
<proteinExistence type="predicted"/>
<dbReference type="EMBL" id="JAXQNO010000003">
    <property type="protein sequence ID" value="KAK4801329.1"/>
    <property type="molecule type" value="Genomic_DNA"/>
</dbReference>
<reference evidence="2 3" key="1">
    <citation type="journal article" date="2023" name="Hortic Res">
        <title>Pangenome of water caltrop reveals structural variations and asymmetric subgenome divergence after allopolyploidization.</title>
        <authorList>
            <person name="Zhang X."/>
            <person name="Chen Y."/>
            <person name="Wang L."/>
            <person name="Yuan Y."/>
            <person name="Fang M."/>
            <person name="Shi L."/>
            <person name="Lu R."/>
            <person name="Comes H.P."/>
            <person name="Ma Y."/>
            <person name="Chen Y."/>
            <person name="Huang G."/>
            <person name="Zhou Y."/>
            <person name="Zheng Z."/>
            <person name="Qiu Y."/>
        </authorList>
    </citation>
    <scope>NUCLEOTIDE SEQUENCE [LARGE SCALE GENOMIC DNA]</scope>
    <source>
        <strain evidence="2">F231</strain>
    </source>
</reference>
<evidence type="ECO:0000256" key="1">
    <source>
        <dbReference type="SAM" id="MobiDB-lite"/>
    </source>
</evidence>
<evidence type="ECO:0000313" key="2">
    <source>
        <dbReference type="EMBL" id="KAK4801329.1"/>
    </source>
</evidence>
<keyword evidence="3" id="KW-1185">Reference proteome</keyword>
<comment type="caution">
    <text evidence="2">The sequence shown here is derived from an EMBL/GenBank/DDBJ whole genome shotgun (WGS) entry which is preliminary data.</text>
</comment>
<sequence length="56" mass="6160">MSSIVAGVLSVMRPLASCFSERKGSKLSTGARRRRGQEKMGNEMVKEEALQIIGMF</sequence>
<dbReference type="Proteomes" id="UP001346149">
    <property type="component" value="Unassembled WGS sequence"/>
</dbReference>